<sequence length="250" mass="28398">MKTILLFLTILTLGCSPEYYVPNSQNIPIMQSKGQTNLGFNYNISDLTQGFEFQAAHAISNHIALQFNGDWVNKVGKDYLSDGSEEINAKGSMLEFGAGYFKNIAPHFVFETYGLFCFGNFELKKYTDQNGSDNFSAKFNRIGIQPSLSYNRKNYSFSFSSRLANLKYNDINGGENTPDFDPNYLKTNNTYWLLEPALTIQAGSENVKFQVQYVYSYNLTNPSFEQEPDIISFGIKLKIDPKKQIKSLNK</sequence>
<dbReference type="RefSeq" id="WP_066325572.1">
    <property type="nucleotide sequence ID" value="NZ_BJVF01000001.1"/>
</dbReference>
<dbReference type="OrthoDB" id="1337415at2"/>
<reference evidence="2" key="2">
    <citation type="submission" date="2016-03" db="EMBL/GenBank/DDBJ databases">
        <authorList>
            <person name="Ploux O."/>
        </authorList>
    </citation>
    <scope>NUCLEOTIDE SEQUENCE</scope>
    <source>
        <strain evidence="2">NBRC 105008</strain>
    </source>
</reference>
<evidence type="ECO:0000313" key="1">
    <source>
        <dbReference type="EMBL" id="GEL10215.1"/>
    </source>
</evidence>
<gene>
    <name evidence="2" type="ORF">FBGL_04150</name>
    <name evidence="1" type="ORF">FGL01_09540</name>
    <name evidence="3" type="ORF">SAMN05192550_0757</name>
</gene>
<protein>
    <recommendedName>
        <fullName evidence="7">Outer membrane protein beta-barrel domain-containing protein</fullName>
    </recommendedName>
</protein>
<evidence type="ECO:0000313" key="5">
    <source>
        <dbReference type="Proteomes" id="UP000182367"/>
    </source>
</evidence>
<reference evidence="4" key="1">
    <citation type="submission" date="2016-03" db="EMBL/GenBank/DDBJ databases">
        <title>Draft genome sequence of Paenibacillus glacialis DSM 22343.</title>
        <authorList>
            <person name="Shin S.-K."/>
            <person name="Yi H."/>
        </authorList>
    </citation>
    <scope>NUCLEOTIDE SEQUENCE [LARGE SCALE GENOMIC DNA]</scope>
    <source>
        <strain evidence="4">NBRC 105008</strain>
    </source>
</reference>
<dbReference type="EMBL" id="LVEO01000007">
    <property type="protein sequence ID" value="OCB73071.1"/>
    <property type="molecule type" value="Genomic_DNA"/>
</dbReference>
<organism evidence="2 4">
    <name type="scientific">Flavobacterium glycines</name>
    <dbReference type="NCBI Taxonomy" id="551990"/>
    <lineage>
        <taxon>Bacteria</taxon>
        <taxon>Pseudomonadati</taxon>
        <taxon>Bacteroidota</taxon>
        <taxon>Flavobacteriia</taxon>
        <taxon>Flavobacteriales</taxon>
        <taxon>Flavobacteriaceae</taxon>
        <taxon>Flavobacterium</taxon>
    </lineage>
</organism>
<evidence type="ECO:0000313" key="3">
    <source>
        <dbReference type="EMBL" id="SDI76662.1"/>
    </source>
</evidence>
<reference evidence="1 6" key="4">
    <citation type="submission" date="2019-07" db="EMBL/GenBank/DDBJ databases">
        <title>Whole genome shotgun sequence of Flavobacterium glycines NBRC 105008.</title>
        <authorList>
            <person name="Hosoyama A."/>
            <person name="Uohara A."/>
            <person name="Ohji S."/>
            <person name="Ichikawa N."/>
        </authorList>
    </citation>
    <scope>NUCLEOTIDE SEQUENCE [LARGE SCALE GENOMIC DNA]</scope>
    <source>
        <strain evidence="1 6">NBRC 105008</strain>
    </source>
</reference>
<dbReference type="Proteomes" id="UP000321579">
    <property type="component" value="Unassembled WGS sequence"/>
</dbReference>
<keyword evidence="5" id="KW-1185">Reference proteome</keyword>
<dbReference type="AlphaFoldDB" id="A0A1B9DTS6"/>
<comment type="caution">
    <text evidence="2">The sequence shown here is derived from an EMBL/GenBank/DDBJ whole genome shotgun (WGS) entry which is preliminary data.</text>
</comment>
<evidence type="ECO:0008006" key="7">
    <source>
        <dbReference type="Google" id="ProtNLM"/>
    </source>
</evidence>
<proteinExistence type="predicted"/>
<reference evidence="3 5" key="3">
    <citation type="submission" date="2016-10" db="EMBL/GenBank/DDBJ databases">
        <authorList>
            <person name="Varghese N."/>
            <person name="Submissions S."/>
        </authorList>
    </citation>
    <scope>NUCLEOTIDE SEQUENCE [LARGE SCALE GENOMIC DNA]</scope>
    <source>
        <strain evidence="3 5">Gm-149</strain>
    </source>
</reference>
<dbReference type="Proteomes" id="UP000182367">
    <property type="component" value="Unassembled WGS sequence"/>
</dbReference>
<evidence type="ECO:0000313" key="6">
    <source>
        <dbReference type="Proteomes" id="UP000321579"/>
    </source>
</evidence>
<dbReference type="PROSITE" id="PS51257">
    <property type="entry name" value="PROKAR_LIPOPROTEIN"/>
    <property type="match status" value="1"/>
</dbReference>
<dbReference type="Proteomes" id="UP000093226">
    <property type="component" value="Unassembled WGS sequence"/>
</dbReference>
<name>A0A1B9DTS6_9FLAO</name>
<dbReference type="EMBL" id="BJVF01000001">
    <property type="protein sequence ID" value="GEL10215.1"/>
    <property type="molecule type" value="Genomic_DNA"/>
</dbReference>
<evidence type="ECO:0000313" key="2">
    <source>
        <dbReference type="EMBL" id="OCB73071.1"/>
    </source>
</evidence>
<accession>A0A1B9DTS6</accession>
<evidence type="ECO:0000313" key="4">
    <source>
        <dbReference type="Proteomes" id="UP000093226"/>
    </source>
</evidence>
<dbReference type="EMBL" id="FNEO01000001">
    <property type="protein sequence ID" value="SDI76662.1"/>
    <property type="molecule type" value="Genomic_DNA"/>
</dbReference>